<sequence length="81" mass="9024">MKPLTFRKQMYLGLAILAIGFVCSTVTRIGLFTNAAWALYGLLFAIHPVWPERLQHPRMKLAVRLTGAAVVLLALITRFGV</sequence>
<dbReference type="Proteomes" id="UP000760668">
    <property type="component" value="Unassembled WGS sequence"/>
</dbReference>
<dbReference type="EMBL" id="DYUC01000060">
    <property type="protein sequence ID" value="HJG86610.1"/>
    <property type="molecule type" value="Genomic_DNA"/>
</dbReference>
<feature type="transmembrane region" description="Helical" evidence="1">
    <location>
        <begin position="61"/>
        <end position="80"/>
    </location>
</feature>
<keyword evidence="1" id="KW-0472">Membrane</keyword>
<feature type="transmembrane region" description="Helical" evidence="1">
    <location>
        <begin position="12"/>
        <end position="31"/>
    </location>
</feature>
<gene>
    <name evidence="2" type="ORF">K8V01_06280</name>
</gene>
<protein>
    <submittedName>
        <fullName evidence="2">Uncharacterized protein</fullName>
    </submittedName>
</protein>
<evidence type="ECO:0000313" key="2">
    <source>
        <dbReference type="EMBL" id="HJG86610.1"/>
    </source>
</evidence>
<evidence type="ECO:0000313" key="3">
    <source>
        <dbReference type="Proteomes" id="UP000760668"/>
    </source>
</evidence>
<accession>A0A921MLU1</accession>
<reference evidence="2" key="2">
    <citation type="submission" date="2021-09" db="EMBL/GenBank/DDBJ databases">
        <authorList>
            <person name="Gilroy R."/>
        </authorList>
    </citation>
    <scope>NUCLEOTIDE SEQUENCE</scope>
    <source>
        <strain evidence="2">CHK179-5677</strain>
    </source>
</reference>
<dbReference type="AlphaFoldDB" id="A0A921MLU1"/>
<name>A0A921MLU1_9FIRM</name>
<comment type="caution">
    <text evidence="2">The sequence shown here is derived from an EMBL/GenBank/DDBJ whole genome shotgun (WGS) entry which is preliminary data.</text>
</comment>
<dbReference type="RefSeq" id="WP_295369857.1">
    <property type="nucleotide sequence ID" value="NZ_DYUC01000060.1"/>
</dbReference>
<keyword evidence="1" id="KW-0812">Transmembrane</keyword>
<evidence type="ECO:0000256" key="1">
    <source>
        <dbReference type="SAM" id="Phobius"/>
    </source>
</evidence>
<reference evidence="2" key="1">
    <citation type="journal article" date="2021" name="PeerJ">
        <title>Extensive microbial diversity within the chicken gut microbiome revealed by metagenomics and culture.</title>
        <authorList>
            <person name="Gilroy R."/>
            <person name="Ravi A."/>
            <person name="Getino M."/>
            <person name="Pursley I."/>
            <person name="Horton D.L."/>
            <person name="Alikhan N.F."/>
            <person name="Baker D."/>
            <person name="Gharbi K."/>
            <person name="Hall N."/>
            <person name="Watson M."/>
            <person name="Adriaenssens E.M."/>
            <person name="Foster-Nyarko E."/>
            <person name="Jarju S."/>
            <person name="Secka A."/>
            <person name="Antonio M."/>
            <person name="Oren A."/>
            <person name="Chaudhuri R.R."/>
            <person name="La Ragione R."/>
            <person name="Hildebrand F."/>
            <person name="Pallen M.J."/>
        </authorList>
    </citation>
    <scope>NUCLEOTIDE SEQUENCE</scope>
    <source>
        <strain evidence="2">CHK179-5677</strain>
    </source>
</reference>
<keyword evidence="1" id="KW-1133">Transmembrane helix</keyword>
<organism evidence="2 3">
    <name type="scientific">Pseudoflavonifractor capillosus</name>
    <dbReference type="NCBI Taxonomy" id="106588"/>
    <lineage>
        <taxon>Bacteria</taxon>
        <taxon>Bacillati</taxon>
        <taxon>Bacillota</taxon>
        <taxon>Clostridia</taxon>
        <taxon>Eubacteriales</taxon>
        <taxon>Oscillospiraceae</taxon>
        <taxon>Pseudoflavonifractor</taxon>
    </lineage>
</organism>
<proteinExistence type="predicted"/>